<dbReference type="GO" id="GO:0006888">
    <property type="term" value="P:endoplasmic reticulum to Golgi vesicle-mediated transport"/>
    <property type="evidence" value="ECO:0007669"/>
    <property type="project" value="TreeGrafter"/>
</dbReference>
<dbReference type="GO" id="GO:0030134">
    <property type="term" value="C:COPII-coated ER to Golgi transport vesicle"/>
    <property type="evidence" value="ECO:0007669"/>
    <property type="project" value="TreeGrafter"/>
</dbReference>
<keyword evidence="2 7" id="KW-0812">Transmembrane</keyword>
<dbReference type="InterPro" id="IPR051136">
    <property type="entry name" value="Intracellular_Lectin-GPT"/>
</dbReference>
<dbReference type="FunCoup" id="A0A316VMY2">
    <property type="interactions" value="260"/>
</dbReference>
<evidence type="ECO:0000256" key="4">
    <source>
        <dbReference type="ARBA" id="ARBA00022989"/>
    </source>
</evidence>
<evidence type="ECO:0000259" key="8">
    <source>
        <dbReference type="PROSITE" id="PS51328"/>
    </source>
</evidence>
<dbReference type="CDD" id="cd07308">
    <property type="entry name" value="lectin_leg-like"/>
    <property type="match status" value="1"/>
</dbReference>
<accession>A0A316VMY2</accession>
<proteinExistence type="predicted"/>
<dbReference type="GeneID" id="37039114"/>
<dbReference type="Proteomes" id="UP000245783">
    <property type="component" value="Unassembled WGS sequence"/>
</dbReference>
<dbReference type="PANTHER" id="PTHR12223:SF45">
    <property type="entry name" value="RE50040P"/>
    <property type="match status" value="1"/>
</dbReference>
<dbReference type="InParanoid" id="A0A316VMY2"/>
<feature type="compositionally biased region" description="Low complexity" evidence="6">
    <location>
        <begin position="304"/>
        <end position="326"/>
    </location>
</feature>
<evidence type="ECO:0000256" key="6">
    <source>
        <dbReference type="SAM" id="MobiDB-lite"/>
    </source>
</evidence>
<dbReference type="InterPro" id="IPR005052">
    <property type="entry name" value="Lectin_leg"/>
</dbReference>
<dbReference type="Gene3D" id="2.60.120.200">
    <property type="match status" value="1"/>
</dbReference>
<dbReference type="EMBL" id="KZ819517">
    <property type="protein sequence ID" value="PWN38917.1"/>
    <property type="molecule type" value="Genomic_DNA"/>
</dbReference>
<feature type="transmembrane region" description="Helical" evidence="7">
    <location>
        <begin position="331"/>
        <end position="364"/>
    </location>
</feature>
<dbReference type="GO" id="GO:0000139">
    <property type="term" value="C:Golgi membrane"/>
    <property type="evidence" value="ECO:0007669"/>
    <property type="project" value="TreeGrafter"/>
</dbReference>
<dbReference type="RefSeq" id="XP_025366077.1">
    <property type="nucleotide sequence ID" value="XM_025517244.1"/>
</dbReference>
<name>A0A316VMY2_9BASI</name>
<evidence type="ECO:0000256" key="3">
    <source>
        <dbReference type="ARBA" id="ARBA00022729"/>
    </source>
</evidence>
<feature type="domain" description="L-type lectin-like" evidence="8">
    <location>
        <begin position="44"/>
        <end position="269"/>
    </location>
</feature>
<keyword evidence="9" id="KW-0430">Lectin</keyword>
<comment type="subcellular location">
    <subcellularLocation>
        <location evidence="1">Membrane</location>
        <topology evidence="1">Single-pass type I membrane protein</topology>
    </subcellularLocation>
</comment>
<evidence type="ECO:0000256" key="1">
    <source>
        <dbReference type="ARBA" id="ARBA00004479"/>
    </source>
</evidence>
<evidence type="ECO:0000256" key="7">
    <source>
        <dbReference type="SAM" id="Phobius"/>
    </source>
</evidence>
<keyword evidence="5 7" id="KW-0472">Membrane</keyword>
<keyword evidence="3" id="KW-0732">Signal</keyword>
<evidence type="ECO:0000256" key="5">
    <source>
        <dbReference type="ARBA" id="ARBA00023136"/>
    </source>
</evidence>
<protein>
    <submittedName>
        <fullName evidence="9">Concanavalin A-like lectin/glucanase</fullName>
    </submittedName>
</protein>
<organism evidence="9 10">
    <name type="scientific">Ceraceosorus guamensis</name>
    <dbReference type="NCBI Taxonomy" id="1522189"/>
    <lineage>
        <taxon>Eukaryota</taxon>
        <taxon>Fungi</taxon>
        <taxon>Dikarya</taxon>
        <taxon>Basidiomycota</taxon>
        <taxon>Ustilaginomycotina</taxon>
        <taxon>Exobasidiomycetes</taxon>
        <taxon>Ceraceosorales</taxon>
        <taxon>Ceraceosoraceae</taxon>
        <taxon>Ceraceosorus</taxon>
    </lineage>
</organism>
<evidence type="ECO:0000313" key="10">
    <source>
        <dbReference type="Proteomes" id="UP000245783"/>
    </source>
</evidence>
<reference evidence="9 10" key="1">
    <citation type="journal article" date="2018" name="Mol. Biol. Evol.">
        <title>Broad Genomic Sampling Reveals a Smut Pathogenic Ancestry of the Fungal Clade Ustilaginomycotina.</title>
        <authorList>
            <person name="Kijpornyongpan T."/>
            <person name="Mondo S.J."/>
            <person name="Barry K."/>
            <person name="Sandor L."/>
            <person name="Lee J."/>
            <person name="Lipzen A."/>
            <person name="Pangilinan J."/>
            <person name="LaButti K."/>
            <person name="Hainaut M."/>
            <person name="Henrissat B."/>
            <person name="Grigoriev I.V."/>
            <person name="Spatafora J.W."/>
            <person name="Aime M.C."/>
        </authorList>
    </citation>
    <scope>NUCLEOTIDE SEQUENCE [LARGE SCALE GENOMIC DNA]</scope>
    <source>
        <strain evidence="9 10">MCA 4658</strain>
    </source>
</reference>
<dbReference type="SUPFAM" id="SSF49899">
    <property type="entry name" value="Concanavalin A-like lectins/glucanases"/>
    <property type="match status" value="1"/>
</dbReference>
<dbReference type="GO" id="GO:0005537">
    <property type="term" value="F:D-mannose binding"/>
    <property type="evidence" value="ECO:0007669"/>
    <property type="project" value="TreeGrafter"/>
</dbReference>
<evidence type="ECO:0000313" key="9">
    <source>
        <dbReference type="EMBL" id="PWN38917.1"/>
    </source>
</evidence>
<dbReference type="Pfam" id="PF03388">
    <property type="entry name" value="Lectin_leg-like"/>
    <property type="match status" value="1"/>
</dbReference>
<keyword evidence="4 7" id="KW-1133">Transmembrane helix</keyword>
<dbReference type="InterPro" id="IPR013320">
    <property type="entry name" value="ConA-like_dom_sf"/>
</dbReference>
<dbReference type="PROSITE" id="PS51328">
    <property type="entry name" value="L_LECTIN_LIKE"/>
    <property type="match status" value="1"/>
</dbReference>
<keyword evidence="10" id="KW-1185">Reference proteome</keyword>
<dbReference type="OrthoDB" id="270293at2759"/>
<dbReference type="GO" id="GO:0005793">
    <property type="term" value="C:endoplasmic reticulum-Golgi intermediate compartment"/>
    <property type="evidence" value="ECO:0007669"/>
    <property type="project" value="TreeGrafter"/>
</dbReference>
<evidence type="ECO:0000256" key="2">
    <source>
        <dbReference type="ARBA" id="ARBA00022692"/>
    </source>
</evidence>
<sequence>MARGAGRLDRAATLALAVALLFIAPSGIFGQIAAQNRLLKSDAIVPIRQASIYNPYVDSNLQNKYWDFGGDAIVDTNKHIRLTQDRPSQAGWLWTRAPLTADNFEIQFEFSIDGKAAGHKPYGDGLAMWLTEERAQPGPVFGSKDYFTGLGIIIDTFANSRHAYSFPRVMGVVGNGIDSYNHAKDGANLEVGGCSVDIRRTSVATKARVTYVKDVFFELALHYQEWDTWESCFKLPNITIPSRPYLGFTAATGDVSDNHDLVSVSTSNIIYKVKSAAELAQHRLEHFPPAGSQAAKAKSKKKSSGWFSKSGSSSGSTPPSSKSSSSGGPGLFASIFGSLFTVIWVLLKWGLIFGTIAAGGYAFMRWRRQKDAKRF</sequence>
<feature type="region of interest" description="Disordered" evidence="6">
    <location>
        <begin position="289"/>
        <end position="326"/>
    </location>
</feature>
<dbReference type="AlphaFoldDB" id="A0A316VMY2"/>
<dbReference type="STRING" id="1522189.A0A316VMY2"/>
<dbReference type="GO" id="GO:0005789">
    <property type="term" value="C:endoplasmic reticulum membrane"/>
    <property type="evidence" value="ECO:0007669"/>
    <property type="project" value="TreeGrafter"/>
</dbReference>
<gene>
    <name evidence="9" type="ORF">IE81DRAFT_369488</name>
</gene>
<dbReference type="PANTHER" id="PTHR12223">
    <property type="entry name" value="VESICULAR MANNOSE-BINDING LECTIN"/>
    <property type="match status" value="1"/>
</dbReference>